<feature type="chain" id="PRO_5015409657" evidence="1">
    <location>
        <begin position="24"/>
        <end position="70"/>
    </location>
</feature>
<sequence>MKRFLVLFGLVLAALTIANNTKAQENKKIVVSEKTVANTTTVRNSDNSFTFSQAQTFHAGLTRSQNKIVD</sequence>
<dbReference type="Proteomes" id="UP000244527">
    <property type="component" value="Chromosome"/>
</dbReference>
<gene>
    <name evidence="2" type="ORF">FFWV33_02075</name>
</gene>
<organism evidence="2 3">
    <name type="scientific">Flavobacterium faecale</name>
    <dbReference type="NCBI Taxonomy" id="1355330"/>
    <lineage>
        <taxon>Bacteria</taxon>
        <taxon>Pseudomonadati</taxon>
        <taxon>Bacteroidota</taxon>
        <taxon>Flavobacteriia</taxon>
        <taxon>Flavobacteriales</taxon>
        <taxon>Flavobacteriaceae</taxon>
        <taxon>Flavobacterium</taxon>
    </lineage>
</organism>
<dbReference type="RefSeq" id="WP_108739363.1">
    <property type="nucleotide sequence ID" value="NZ_CP020918.1"/>
</dbReference>
<dbReference type="EMBL" id="CP020918">
    <property type="protein sequence ID" value="AWG20399.1"/>
    <property type="molecule type" value="Genomic_DNA"/>
</dbReference>
<evidence type="ECO:0000313" key="2">
    <source>
        <dbReference type="EMBL" id="AWG20399.1"/>
    </source>
</evidence>
<keyword evidence="3" id="KW-1185">Reference proteome</keyword>
<evidence type="ECO:0000256" key="1">
    <source>
        <dbReference type="SAM" id="SignalP"/>
    </source>
</evidence>
<dbReference type="AlphaFoldDB" id="A0A2S1L9G6"/>
<dbReference type="KEGG" id="ffa:FFWV33_02075"/>
<feature type="signal peptide" evidence="1">
    <location>
        <begin position="1"/>
        <end position="23"/>
    </location>
</feature>
<keyword evidence="1" id="KW-0732">Signal</keyword>
<reference evidence="2 3" key="1">
    <citation type="submission" date="2017-04" db="EMBL/GenBank/DDBJ databases">
        <title>Compelte genome sequence of WV33.</title>
        <authorList>
            <person name="Lee P.C."/>
        </authorList>
    </citation>
    <scope>NUCLEOTIDE SEQUENCE [LARGE SCALE GENOMIC DNA]</scope>
    <source>
        <strain evidence="2 3">WV33</strain>
    </source>
</reference>
<protein>
    <submittedName>
        <fullName evidence="2">Uncharacterized protein</fullName>
    </submittedName>
</protein>
<name>A0A2S1L9G6_9FLAO</name>
<proteinExistence type="predicted"/>
<evidence type="ECO:0000313" key="3">
    <source>
        <dbReference type="Proteomes" id="UP000244527"/>
    </source>
</evidence>
<accession>A0A2S1L9G6</accession>